<protein>
    <submittedName>
        <fullName evidence="1">Uncharacterized protein</fullName>
    </submittedName>
</protein>
<dbReference type="AlphaFoldDB" id="A0A382ZK90"/>
<dbReference type="EMBL" id="UINC01184415">
    <property type="protein sequence ID" value="SVD95619.1"/>
    <property type="molecule type" value="Genomic_DNA"/>
</dbReference>
<accession>A0A382ZK90</accession>
<gene>
    <name evidence="1" type="ORF">METZ01_LOCUS448473</name>
</gene>
<name>A0A382ZK90_9ZZZZ</name>
<proteinExistence type="predicted"/>
<evidence type="ECO:0000313" key="1">
    <source>
        <dbReference type="EMBL" id="SVD95619.1"/>
    </source>
</evidence>
<organism evidence="1">
    <name type="scientific">marine metagenome</name>
    <dbReference type="NCBI Taxonomy" id="408172"/>
    <lineage>
        <taxon>unclassified sequences</taxon>
        <taxon>metagenomes</taxon>
        <taxon>ecological metagenomes</taxon>
    </lineage>
</organism>
<feature type="non-terminal residue" evidence="1">
    <location>
        <position position="1"/>
    </location>
</feature>
<sequence>LKSKYAISKIAEEHRLSFDRIRDIIYKGNE</sequence>
<reference evidence="1" key="1">
    <citation type="submission" date="2018-05" db="EMBL/GenBank/DDBJ databases">
        <authorList>
            <person name="Lanie J.A."/>
            <person name="Ng W.-L."/>
            <person name="Kazmierczak K.M."/>
            <person name="Andrzejewski T.M."/>
            <person name="Davidsen T.M."/>
            <person name="Wayne K.J."/>
            <person name="Tettelin H."/>
            <person name="Glass J.I."/>
            <person name="Rusch D."/>
            <person name="Podicherti R."/>
            <person name="Tsui H.-C.T."/>
            <person name="Winkler M.E."/>
        </authorList>
    </citation>
    <scope>NUCLEOTIDE SEQUENCE</scope>
</reference>